<dbReference type="AlphaFoldDB" id="A0A8X6PPI9"/>
<dbReference type="Proteomes" id="UP000887013">
    <property type="component" value="Unassembled WGS sequence"/>
</dbReference>
<accession>A0A8X6PPI9</accession>
<sequence length="147" mass="15998">MPHMATLAGCIVAGCYQLLHVCTSSVISHIVIVTFVIVDNAVTYHHHFGSSNVNTSVSYNISHRYGWLVGKAIIIIITPGWPQSLAGTQLLRPQPLPLYYRSLAGLSQPPFGWLALLVIVLVVAVGWLWLASPATPLAVLLHTKPRL</sequence>
<keyword evidence="3" id="KW-1185">Reference proteome</keyword>
<evidence type="ECO:0000313" key="3">
    <source>
        <dbReference type="Proteomes" id="UP000887013"/>
    </source>
</evidence>
<evidence type="ECO:0000313" key="2">
    <source>
        <dbReference type="EMBL" id="GFT81695.1"/>
    </source>
</evidence>
<gene>
    <name evidence="2" type="ORF">NPIL_79521</name>
</gene>
<evidence type="ECO:0000256" key="1">
    <source>
        <dbReference type="SAM" id="Phobius"/>
    </source>
</evidence>
<reference evidence="2" key="1">
    <citation type="submission" date="2020-08" db="EMBL/GenBank/DDBJ databases">
        <title>Multicomponent nature underlies the extraordinary mechanical properties of spider dragline silk.</title>
        <authorList>
            <person name="Kono N."/>
            <person name="Nakamura H."/>
            <person name="Mori M."/>
            <person name="Yoshida Y."/>
            <person name="Ohtoshi R."/>
            <person name="Malay A.D."/>
            <person name="Moran D.A.P."/>
            <person name="Tomita M."/>
            <person name="Numata K."/>
            <person name="Arakawa K."/>
        </authorList>
    </citation>
    <scope>NUCLEOTIDE SEQUENCE</scope>
</reference>
<proteinExistence type="predicted"/>
<keyword evidence="1" id="KW-0472">Membrane</keyword>
<keyword evidence="1" id="KW-0812">Transmembrane</keyword>
<name>A0A8X6PPI9_NEPPI</name>
<keyword evidence="1" id="KW-1133">Transmembrane helix</keyword>
<feature type="transmembrane region" description="Helical" evidence="1">
    <location>
        <begin position="111"/>
        <end position="130"/>
    </location>
</feature>
<protein>
    <submittedName>
        <fullName evidence="2">Uncharacterized protein</fullName>
    </submittedName>
</protein>
<dbReference type="EMBL" id="BMAW01023216">
    <property type="protein sequence ID" value="GFT81695.1"/>
    <property type="molecule type" value="Genomic_DNA"/>
</dbReference>
<organism evidence="2 3">
    <name type="scientific">Nephila pilipes</name>
    <name type="common">Giant wood spider</name>
    <name type="synonym">Nephila maculata</name>
    <dbReference type="NCBI Taxonomy" id="299642"/>
    <lineage>
        <taxon>Eukaryota</taxon>
        <taxon>Metazoa</taxon>
        <taxon>Ecdysozoa</taxon>
        <taxon>Arthropoda</taxon>
        <taxon>Chelicerata</taxon>
        <taxon>Arachnida</taxon>
        <taxon>Araneae</taxon>
        <taxon>Araneomorphae</taxon>
        <taxon>Entelegynae</taxon>
        <taxon>Araneoidea</taxon>
        <taxon>Nephilidae</taxon>
        <taxon>Nephila</taxon>
    </lineage>
</organism>
<comment type="caution">
    <text evidence="2">The sequence shown here is derived from an EMBL/GenBank/DDBJ whole genome shotgun (WGS) entry which is preliminary data.</text>
</comment>